<feature type="transmembrane region" description="Helical" evidence="12">
    <location>
        <begin position="237"/>
        <end position="257"/>
    </location>
</feature>
<comment type="caution">
    <text evidence="13">The sequence shown here is derived from an EMBL/GenBank/DDBJ whole genome shotgun (WGS) entry which is preliminary data.</text>
</comment>
<dbReference type="GO" id="GO:0005789">
    <property type="term" value="C:endoplasmic reticulum membrane"/>
    <property type="evidence" value="ECO:0007669"/>
    <property type="project" value="TreeGrafter"/>
</dbReference>
<comment type="catalytic activity">
    <reaction evidence="12">
        <text>an acyl-CoA + malonyl-CoA + H(+) = a 3-oxoacyl-CoA + CO2 + CoA</text>
        <dbReference type="Rhea" id="RHEA:50252"/>
        <dbReference type="ChEBI" id="CHEBI:15378"/>
        <dbReference type="ChEBI" id="CHEBI:16526"/>
        <dbReference type="ChEBI" id="CHEBI:57287"/>
        <dbReference type="ChEBI" id="CHEBI:57384"/>
        <dbReference type="ChEBI" id="CHEBI:58342"/>
        <dbReference type="ChEBI" id="CHEBI:90726"/>
    </reaction>
    <physiologicalReaction direction="left-to-right" evidence="12">
        <dbReference type="Rhea" id="RHEA:50253"/>
    </physiologicalReaction>
</comment>
<evidence type="ECO:0000256" key="4">
    <source>
        <dbReference type="ARBA" id="ARBA00022679"/>
    </source>
</evidence>
<dbReference type="GO" id="GO:0030148">
    <property type="term" value="P:sphingolipid biosynthetic process"/>
    <property type="evidence" value="ECO:0007669"/>
    <property type="project" value="TreeGrafter"/>
</dbReference>
<evidence type="ECO:0000256" key="8">
    <source>
        <dbReference type="ARBA" id="ARBA00023098"/>
    </source>
</evidence>
<evidence type="ECO:0000256" key="9">
    <source>
        <dbReference type="ARBA" id="ARBA00023136"/>
    </source>
</evidence>
<dbReference type="GO" id="GO:0042761">
    <property type="term" value="P:very long-chain fatty acid biosynthetic process"/>
    <property type="evidence" value="ECO:0007669"/>
    <property type="project" value="TreeGrafter"/>
</dbReference>
<evidence type="ECO:0000256" key="12">
    <source>
        <dbReference type="RuleBase" id="RU361115"/>
    </source>
</evidence>
<dbReference type="Proteomes" id="UP001344447">
    <property type="component" value="Unassembled WGS sequence"/>
</dbReference>
<keyword evidence="9 12" id="KW-0472">Membrane</keyword>
<reference evidence="13 14" key="1">
    <citation type="submission" date="2023-11" db="EMBL/GenBank/DDBJ databases">
        <title>Dfirmibasis_genome.</title>
        <authorList>
            <person name="Edelbroek B."/>
            <person name="Kjellin J."/>
            <person name="Jerlstrom-Hultqvist J."/>
            <person name="Soderbom F."/>
        </authorList>
    </citation>
    <scope>NUCLEOTIDE SEQUENCE [LARGE SCALE GENOMIC DNA]</scope>
    <source>
        <strain evidence="13 14">TNS-C-14</strain>
    </source>
</reference>
<dbReference type="AlphaFoldDB" id="A0AAN7Z2R5"/>
<dbReference type="InterPro" id="IPR030457">
    <property type="entry name" value="ELO_CS"/>
</dbReference>
<keyword evidence="5 12" id="KW-0812">Transmembrane</keyword>
<dbReference type="GO" id="GO:0019367">
    <property type="term" value="P:fatty acid elongation, saturated fatty acid"/>
    <property type="evidence" value="ECO:0007669"/>
    <property type="project" value="TreeGrafter"/>
</dbReference>
<evidence type="ECO:0000313" key="14">
    <source>
        <dbReference type="Proteomes" id="UP001344447"/>
    </source>
</evidence>
<protein>
    <recommendedName>
        <fullName evidence="12">Elongation of fatty acids protein</fullName>
        <ecNumber evidence="12">2.3.1.-</ecNumber>
    </recommendedName>
</protein>
<dbReference type="EC" id="2.3.1.-" evidence="12"/>
<dbReference type="GO" id="GO:0034626">
    <property type="term" value="P:fatty acid elongation, polyunsaturated fatty acid"/>
    <property type="evidence" value="ECO:0007669"/>
    <property type="project" value="TreeGrafter"/>
</dbReference>
<evidence type="ECO:0000256" key="2">
    <source>
        <dbReference type="ARBA" id="ARBA00007263"/>
    </source>
</evidence>
<dbReference type="GO" id="GO:0009922">
    <property type="term" value="F:fatty acid elongase activity"/>
    <property type="evidence" value="ECO:0007669"/>
    <property type="project" value="UniProtKB-EC"/>
</dbReference>
<feature type="transmembrane region" description="Helical" evidence="12">
    <location>
        <begin position="198"/>
        <end position="217"/>
    </location>
</feature>
<evidence type="ECO:0000313" key="13">
    <source>
        <dbReference type="EMBL" id="KAK5582140.1"/>
    </source>
</evidence>
<sequence length="272" mass="32184">MEHINEINLKDFFENPIGLIERFRWKNEVTPFSTILFPIVCSFGYLAVIYGLQSFMKNKKEIKLHGFALFHNLFLCLLSLFMFLGIVVPIAKSSFPQGLYHSLCKPIDSGLVNFSYYIFYLSKVYEFIDTIIQVLRKKNLIFLHVYHHFITLWLVWVNLTMDTGVQWVDISANCFVHIIMYFYYFQTERGINPWWKKYITVVQIIQFVVDMGTHILWHYFDVQGNYNPNYCSGTLTASFFSDFVILSFLGLFIQFFVKSYNNKRSAIKKKAN</sequence>
<comment type="subcellular location">
    <subcellularLocation>
        <location evidence="1">Membrane</location>
        <topology evidence="1">Multi-pass membrane protein</topology>
    </subcellularLocation>
</comment>
<dbReference type="PROSITE" id="PS01188">
    <property type="entry name" value="ELO"/>
    <property type="match status" value="1"/>
</dbReference>
<feature type="transmembrane region" description="Helical" evidence="12">
    <location>
        <begin position="64"/>
        <end position="91"/>
    </location>
</feature>
<name>A0AAN7Z2R5_9MYCE</name>
<keyword evidence="14" id="KW-1185">Reference proteome</keyword>
<feature type="transmembrane region" description="Helical" evidence="12">
    <location>
        <begin position="140"/>
        <end position="159"/>
    </location>
</feature>
<dbReference type="InterPro" id="IPR002076">
    <property type="entry name" value="ELO_fam"/>
</dbReference>
<dbReference type="Pfam" id="PF01151">
    <property type="entry name" value="ELO"/>
    <property type="match status" value="1"/>
</dbReference>
<gene>
    <name evidence="13" type="ORF">RB653_003723</name>
</gene>
<feature type="transmembrane region" description="Helical" evidence="12">
    <location>
        <begin position="111"/>
        <end position="128"/>
    </location>
</feature>
<keyword evidence="4 12" id="KW-0808">Transferase</keyword>
<keyword evidence="3 12" id="KW-0444">Lipid biosynthesis</keyword>
<feature type="transmembrane region" description="Helical" evidence="12">
    <location>
        <begin position="32"/>
        <end position="52"/>
    </location>
</feature>
<organism evidence="13 14">
    <name type="scientific">Dictyostelium firmibasis</name>
    <dbReference type="NCBI Taxonomy" id="79012"/>
    <lineage>
        <taxon>Eukaryota</taxon>
        <taxon>Amoebozoa</taxon>
        <taxon>Evosea</taxon>
        <taxon>Eumycetozoa</taxon>
        <taxon>Dictyostelia</taxon>
        <taxon>Dictyosteliales</taxon>
        <taxon>Dictyosteliaceae</taxon>
        <taxon>Dictyostelium</taxon>
    </lineage>
</organism>
<dbReference type="PANTHER" id="PTHR11157:SF134">
    <property type="entry name" value="ELONGATION OF FATTY ACIDS PROTEIN 1-RELATED"/>
    <property type="match status" value="1"/>
</dbReference>
<evidence type="ECO:0000256" key="1">
    <source>
        <dbReference type="ARBA" id="ARBA00004141"/>
    </source>
</evidence>
<evidence type="ECO:0000256" key="11">
    <source>
        <dbReference type="ARBA" id="ARBA00047375"/>
    </source>
</evidence>
<keyword evidence="6 12" id="KW-0276">Fatty acid metabolism</keyword>
<evidence type="ECO:0000256" key="7">
    <source>
        <dbReference type="ARBA" id="ARBA00022989"/>
    </source>
</evidence>
<keyword evidence="8 12" id="KW-0443">Lipid metabolism</keyword>
<evidence type="ECO:0000256" key="6">
    <source>
        <dbReference type="ARBA" id="ARBA00022832"/>
    </source>
</evidence>
<accession>A0AAN7Z2R5</accession>
<evidence type="ECO:0000256" key="3">
    <source>
        <dbReference type="ARBA" id="ARBA00022516"/>
    </source>
</evidence>
<comment type="catalytic activity">
    <reaction evidence="11">
        <text>a very-long-chain acyl-CoA + malonyl-CoA + H(+) = a very-long-chain 3-oxoacyl-CoA + CO2 + CoA</text>
        <dbReference type="Rhea" id="RHEA:32727"/>
        <dbReference type="ChEBI" id="CHEBI:15378"/>
        <dbReference type="ChEBI" id="CHEBI:16526"/>
        <dbReference type="ChEBI" id="CHEBI:57287"/>
        <dbReference type="ChEBI" id="CHEBI:57384"/>
        <dbReference type="ChEBI" id="CHEBI:90725"/>
        <dbReference type="ChEBI" id="CHEBI:90736"/>
        <dbReference type="EC" id="2.3.1.199"/>
    </reaction>
</comment>
<keyword evidence="10 12" id="KW-0275">Fatty acid biosynthesis</keyword>
<keyword evidence="7 12" id="KW-1133">Transmembrane helix</keyword>
<proteinExistence type="inferred from homology"/>
<comment type="similarity">
    <text evidence="2 12">Belongs to the ELO family.</text>
</comment>
<dbReference type="EMBL" id="JAVFKY010000001">
    <property type="protein sequence ID" value="KAK5582140.1"/>
    <property type="molecule type" value="Genomic_DNA"/>
</dbReference>
<dbReference type="PANTHER" id="PTHR11157">
    <property type="entry name" value="FATTY ACID ACYL TRANSFERASE-RELATED"/>
    <property type="match status" value="1"/>
</dbReference>
<feature type="transmembrane region" description="Helical" evidence="12">
    <location>
        <begin position="165"/>
        <end position="186"/>
    </location>
</feature>
<evidence type="ECO:0000256" key="10">
    <source>
        <dbReference type="ARBA" id="ARBA00023160"/>
    </source>
</evidence>
<evidence type="ECO:0000256" key="5">
    <source>
        <dbReference type="ARBA" id="ARBA00022692"/>
    </source>
</evidence>
<dbReference type="GO" id="GO:0034625">
    <property type="term" value="P:fatty acid elongation, monounsaturated fatty acid"/>
    <property type="evidence" value="ECO:0007669"/>
    <property type="project" value="TreeGrafter"/>
</dbReference>